<dbReference type="GO" id="GO:0004152">
    <property type="term" value="F:dihydroorotate dehydrogenase activity"/>
    <property type="evidence" value="ECO:0007669"/>
    <property type="project" value="InterPro"/>
</dbReference>
<keyword evidence="4" id="KW-0288">FMN</keyword>
<dbReference type="Pfam" id="PF01180">
    <property type="entry name" value="DHO_dh"/>
    <property type="match status" value="1"/>
</dbReference>
<evidence type="ECO:0000256" key="6">
    <source>
        <dbReference type="ARBA" id="ARBA00023002"/>
    </source>
</evidence>
<dbReference type="SUPFAM" id="SSF51395">
    <property type="entry name" value="FMN-linked oxidoreductases"/>
    <property type="match status" value="1"/>
</dbReference>
<name>A0A1M7Y6I8_9BACT</name>
<dbReference type="NCBIfam" id="NF005741">
    <property type="entry name" value="PRK07565.1"/>
    <property type="match status" value="1"/>
</dbReference>
<evidence type="ECO:0000256" key="1">
    <source>
        <dbReference type="ARBA" id="ARBA00001917"/>
    </source>
</evidence>
<keyword evidence="9" id="KW-1185">Reference proteome</keyword>
<evidence type="ECO:0000259" key="7">
    <source>
        <dbReference type="Pfam" id="PF01180"/>
    </source>
</evidence>
<keyword evidence="3" id="KW-0285">Flavoprotein</keyword>
<evidence type="ECO:0000256" key="4">
    <source>
        <dbReference type="ARBA" id="ARBA00022643"/>
    </source>
</evidence>
<evidence type="ECO:0000256" key="5">
    <source>
        <dbReference type="ARBA" id="ARBA00022975"/>
    </source>
</evidence>
<dbReference type="EMBL" id="FRFE01000009">
    <property type="protein sequence ID" value="SHO48249.1"/>
    <property type="molecule type" value="Genomic_DNA"/>
</dbReference>
<evidence type="ECO:0000256" key="2">
    <source>
        <dbReference type="ARBA" id="ARBA00004725"/>
    </source>
</evidence>
<keyword evidence="5" id="KW-0665">Pyrimidine biosynthesis</keyword>
<evidence type="ECO:0000313" key="8">
    <source>
        <dbReference type="EMBL" id="SHO48249.1"/>
    </source>
</evidence>
<dbReference type="InterPro" id="IPR005720">
    <property type="entry name" value="Dihydroorotate_DH_cat"/>
</dbReference>
<accession>A0A1M7Y6I8</accession>
<comment type="pathway">
    <text evidence="2">Pyrimidine metabolism; UMP biosynthesis via de novo pathway.</text>
</comment>
<proteinExistence type="predicted"/>
<dbReference type="GO" id="GO:0006207">
    <property type="term" value="P:'de novo' pyrimidine nucleobase biosynthetic process"/>
    <property type="evidence" value="ECO:0007669"/>
    <property type="project" value="TreeGrafter"/>
</dbReference>
<dbReference type="PANTHER" id="PTHR48109">
    <property type="entry name" value="DIHYDROOROTATE DEHYDROGENASE (QUINONE), MITOCHONDRIAL-RELATED"/>
    <property type="match status" value="1"/>
</dbReference>
<evidence type="ECO:0000256" key="3">
    <source>
        <dbReference type="ARBA" id="ARBA00022630"/>
    </source>
</evidence>
<dbReference type="GO" id="GO:0044205">
    <property type="term" value="P:'de novo' UMP biosynthetic process"/>
    <property type="evidence" value="ECO:0007669"/>
    <property type="project" value="UniProtKB-UniPathway"/>
</dbReference>
<dbReference type="InterPro" id="IPR012135">
    <property type="entry name" value="Dihydroorotate_DH_1_2"/>
</dbReference>
<dbReference type="UniPathway" id="UPA00070"/>
<gene>
    <name evidence="8" type="ORF">SAMN02745220_02219</name>
</gene>
<dbReference type="AlphaFoldDB" id="A0A1M7Y6I8"/>
<dbReference type="CDD" id="cd04739">
    <property type="entry name" value="DHOD_like"/>
    <property type="match status" value="1"/>
</dbReference>
<protein>
    <submittedName>
        <fullName evidence="8">Dihydroorotate dehydrogenase (Fumarate)</fullName>
    </submittedName>
</protein>
<dbReference type="InterPro" id="IPR013785">
    <property type="entry name" value="Aldolase_TIM"/>
</dbReference>
<comment type="cofactor">
    <cofactor evidence="1">
        <name>FMN</name>
        <dbReference type="ChEBI" id="CHEBI:58210"/>
    </cofactor>
</comment>
<reference evidence="8 9" key="1">
    <citation type="submission" date="2016-12" db="EMBL/GenBank/DDBJ databases">
        <authorList>
            <person name="Song W.-J."/>
            <person name="Kurnit D.M."/>
        </authorList>
    </citation>
    <scope>NUCLEOTIDE SEQUENCE [LARGE SCALE GENOMIC DNA]</scope>
    <source>
        <strain evidence="8 9">DSM 18488</strain>
    </source>
</reference>
<dbReference type="Gene3D" id="3.20.20.70">
    <property type="entry name" value="Aldolase class I"/>
    <property type="match status" value="1"/>
</dbReference>
<evidence type="ECO:0000313" key="9">
    <source>
        <dbReference type="Proteomes" id="UP000184603"/>
    </source>
</evidence>
<dbReference type="InterPro" id="IPR023359">
    <property type="entry name" value="Dihydro_DH_chainA_dom2"/>
</dbReference>
<dbReference type="Gene3D" id="2.30.26.10">
    <property type="entry name" value="Dihydroorotate Dehydrogenase A, chain A, domain 2"/>
    <property type="match status" value="1"/>
</dbReference>
<dbReference type="PANTHER" id="PTHR48109:SF3">
    <property type="entry name" value="SLL0744 PROTEIN"/>
    <property type="match status" value="1"/>
</dbReference>
<organism evidence="8 9">
    <name type="scientific">Desulfopila aestuarii DSM 18488</name>
    <dbReference type="NCBI Taxonomy" id="1121416"/>
    <lineage>
        <taxon>Bacteria</taxon>
        <taxon>Pseudomonadati</taxon>
        <taxon>Thermodesulfobacteriota</taxon>
        <taxon>Desulfobulbia</taxon>
        <taxon>Desulfobulbales</taxon>
        <taxon>Desulfocapsaceae</taxon>
        <taxon>Desulfopila</taxon>
    </lineage>
</organism>
<dbReference type="STRING" id="1121416.SAMN02745220_02219"/>
<feature type="domain" description="Dihydroorotate dehydrogenase catalytic" evidence="7">
    <location>
        <begin position="23"/>
        <end position="309"/>
    </location>
</feature>
<dbReference type="PIRSF" id="PIRSF000164">
    <property type="entry name" value="DHO_oxidase"/>
    <property type="match status" value="1"/>
</dbReference>
<keyword evidence="6" id="KW-0560">Oxidoreductase</keyword>
<dbReference type="RefSeq" id="WP_234981157.1">
    <property type="nucleotide sequence ID" value="NZ_FRFE01000009.1"/>
</dbReference>
<dbReference type="Proteomes" id="UP000184603">
    <property type="component" value="Unassembled WGS sequence"/>
</dbReference>
<dbReference type="InterPro" id="IPR050074">
    <property type="entry name" value="DHO_dehydrogenase"/>
</dbReference>
<dbReference type="GO" id="GO:0005737">
    <property type="term" value="C:cytoplasm"/>
    <property type="evidence" value="ECO:0007669"/>
    <property type="project" value="InterPro"/>
</dbReference>
<sequence>MNVDVGQREYRTSEIEKTIMKDLSTTYLGLKLKNPVIVGSCGLTNSVEKIQEFADNNAGAVVLKSLFEEQIEAELASNMASYQSDYPDAYDYIRNYTRGNAVDDYLTLIAEAKKAVDIPIIASVNCISGSEWVSFAESVQKAGADALELNVSLLPSNPQKRSEETEQLYFDIVKKVSDRISIPIALKMSRYSAGLANLVTRLAWSTDHKIAGFVLFNRYYRPDINIDSMTMSTAEIFSTPAEITESLRWIGLLSGAVKKDFAASTGVHDSEAVIKQLLAGAAAVQVVSALYQNGPHRISEILAGIEKWMEEKSFTALADFRGKLSYSNAENPAAYERIQFMKQFAGIS</sequence>